<evidence type="ECO:0000313" key="2">
    <source>
        <dbReference type="EMBL" id="GGJ06352.1"/>
    </source>
</evidence>
<dbReference type="RefSeq" id="WP_188636909.1">
    <property type="nucleotide sequence ID" value="NZ_BMNN01000006.1"/>
</dbReference>
<keyword evidence="3" id="KW-1185">Reference proteome</keyword>
<dbReference type="EMBL" id="BMNN01000006">
    <property type="protein sequence ID" value="GGJ06352.1"/>
    <property type="molecule type" value="Genomic_DNA"/>
</dbReference>
<comment type="caution">
    <text evidence="2">The sequence shown here is derived from an EMBL/GenBank/DDBJ whole genome shotgun (WGS) entry which is preliminary data.</text>
</comment>
<evidence type="ECO:0000259" key="1">
    <source>
        <dbReference type="PROSITE" id="PS51301"/>
    </source>
</evidence>
<gene>
    <name evidence="2" type="ORF">GCM10009083_24160</name>
</gene>
<name>A0ABQ2CSA8_9GAMM</name>
<dbReference type="SMART" id="SM01252">
    <property type="entry name" value="KilA-N"/>
    <property type="match status" value="1"/>
</dbReference>
<reference evidence="3" key="1">
    <citation type="journal article" date="2019" name="Int. J. Syst. Evol. Microbiol.">
        <title>The Global Catalogue of Microorganisms (GCM) 10K type strain sequencing project: providing services to taxonomists for standard genome sequencing and annotation.</title>
        <authorList>
            <consortium name="The Broad Institute Genomics Platform"/>
            <consortium name="The Broad Institute Genome Sequencing Center for Infectious Disease"/>
            <person name="Wu L."/>
            <person name="Ma J."/>
        </authorList>
    </citation>
    <scope>NUCLEOTIDE SEQUENCE [LARGE SCALE GENOMIC DNA]</scope>
    <source>
        <strain evidence="3">JCM 11590</strain>
    </source>
</reference>
<dbReference type="PROSITE" id="PS51301">
    <property type="entry name" value="KILA_N"/>
    <property type="match status" value="1"/>
</dbReference>
<dbReference type="Pfam" id="PF04383">
    <property type="entry name" value="KilA-N"/>
    <property type="match status" value="1"/>
</dbReference>
<accession>A0ABQ2CSA8</accession>
<dbReference type="Proteomes" id="UP000633263">
    <property type="component" value="Unassembled WGS sequence"/>
</dbReference>
<dbReference type="InterPro" id="IPR018004">
    <property type="entry name" value="KilA/APSES_HTH"/>
</dbReference>
<organism evidence="2 3">
    <name type="scientific">Halopseudomonas pertucinogena</name>
    <dbReference type="NCBI Taxonomy" id="86175"/>
    <lineage>
        <taxon>Bacteria</taxon>
        <taxon>Pseudomonadati</taxon>
        <taxon>Pseudomonadota</taxon>
        <taxon>Gammaproteobacteria</taxon>
        <taxon>Pseudomonadales</taxon>
        <taxon>Pseudomonadaceae</taxon>
        <taxon>Halopseudomonas</taxon>
    </lineage>
</organism>
<protein>
    <recommendedName>
        <fullName evidence="1">KilA-N domain-containing protein</fullName>
    </recommendedName>
</protein>
<sequence>MTIVTSSNVRIGSVTIRRDTEGRFRLNDLHKASGGEKRHGPSYWLSNQQTIDLITLLQTTGNPVVTLEGRNGGTYVVKELVYAYAMWVSAEFHLHVIQTFDRLVEAQSEIAEAKAARQRARLEAPFLTDAVKYNRLAAGKDLKPYHFSNEFDLINRVVLGCSSKQYRAAHGLAANDPVRDTLTPAEIRAVEHMQRLNASLIDIGMPFDQRKARLHQVFMLRHQRALIAETVRLEA</sequence>
<evidence type="ECO:0000313" key="3">
    <source>
        <dbReference type="Proteomes" id="UP000633263"/>
    </source>
</evidence>
<dbReference type="InterPro" id="IPR017880">
    <property type="entry name" value="KilA_N"/>
</dbReference>
<feature type="domain" description="KilA-N" evidence="1">
    <location>
        <begin position="3"/>
        <end position="103"/>
    </location>
</feature>
<proteinExistence type="predicted"/>